<dbReference type="AlphaFoldDB" id="A0A2N9FB86"/>
<feature type="domain" description="Zinc knuckle CX2CX4HX4C" evidence="3">
    <location>
        <begin position="169"/>
        <end position="216"/>
    </location>
</feature>
<evidence type="ECO:0000256" key="1">
    <source>
        <dbReference type="SAM" id="MobiDB-lite"/>
    </source>
</evidence>
<proteinExistence type="predicted"/>
<dbReference type="Pfam" id="PF14392">
    <property type="entry name" value="zf-CCHC_4"/>
    <property type="match status" value="1"/>
</dbReference>
<feature type="domain" description="DUF4283" evidence="2">
    <location>
        <begin position="27"/>
        <end position="105"/>
    </location>
</feature>
<reference evidence="4" key="1">
    <citation type="submission" date="2018-02" db="EMBL/GenBank/DDBJ databases">
        <authorList>
            <person name="Cohen D.B."/>
            <person name="Kent A.D."/>
        </authorList>
    </citation>
    <scope>NUCLEOTIDE SEQUENCE</scope>
</reference>
<evidence type="ECO:0008006" key="5">
    <source>
        <dbReference type="Google" id="ProtNLM"/>
    </source>
</evidence>
<protein>
    <recommendedName>
        <fullName evidence="5">CCHC-type domain-containing protein</fullName>
    </recommendedName>
</protein>
<dbReference type="Pfam" id="PF14111">
    <property type="entry name" value="DUF4283"/>
    <property type="match status" value="1"/>
</dbReference>
<name>A0A2N9FB86_FAGSY</name>
<dbReference type="PANTHER" id="PTHR31286:SF167">
    <property type="entry name" value="OS09G0268800 PROTEIN"/>
    <property type="match status" value="1"/>
</dbReference>
<dbReference type="InterPro" id="IPR025558">
    <property type="entry name" value="DUF4283"/>
</dbReference>
<evidence type="ECO:0000313" key="4">
    <source>
        <dbReference type="EMBL" id="SPC84161.1"/>
    </source>
</evidence>
<feature type="region of interest" description="Disordered" evidence="1">
    <location>
        <begin position="372"/>
        <end position="397"/>
    </location>
</feature>
<dbReference type="PANTHER" id="PTHR31286">
    <property type="entry name" value="GLYCINE-RICH CELL WALL STRUCTURAL PROTEIN 1.8-LIKE"/>
    <property type="match status" value="1"/>
</dbReference>
<feature type="region of interest" description="Disordered" evidence="1">
    <location>
        <begin position="257"/>
        <end position="276"/>
    </location>
</feature>
<accession>A0A2N9FB86</accession>
<evidence type="ECO:0000259" key="3">
    <source>
        <dbReference type="Pfam" id="PF14392"/>
    </source>
</evidence>
<dbReference type="EMBL" id="OIVN01000691">
    <property type="protein sequence ID" value="SPC84161.1"/>
    <property type="molecule type" value="Genomic_DNA"/>
</dbReference>
<gene>
    <name evidence="4" type="ORF">FSB_LOCUS12043</name>
</gene>
<dbReference type="InterPro" id="IPR040256">
    <property type="entry name" value="At4g02000-like"/>
</dbReference>
<organism evidence="4">
    <name type="scientific">Fagus sylvatica</name>
    <name type="common">Beechnut</name>
    <dbReference type="NCBI Taxonomy" id="28930"/>
    <lineage>
        <taxon>Eukaryota</taxon>
        <taxon>Viridiplantae</taxon>
        <taxon>Streptophyta</taxon>
        <taxon>Embryophyta</taxon>
        <taxon>Tracheophyta</taxon>
        <taxon>Spermatophyta</taxon>
        <taxon>Magnoliopsida</taxon>
        <taxon>eudicotyledons</taxon>
        <taxon>Gunneridae</taxon>
        <taxon>Pentapetalae</taxon>
        <taxon>rosids</taxon>
        <taxon>fabids</taxon>
        <taxon>Fagales</taxon>
        <taxon>Fagaceae</taxon>
        <taxon>Fagus</taxon>
    </lineage>
</organism>
<dbReference type="InterPro" id="IPR025836">
    <property type="entry name" value="Zn_knuckle_CX2CX4HX4C"/>
</dbReference>
<sequence>MDDISGLRENFSLNDNEVAPFDFGISEDDNQFYLAARFMTTRVLNIESIVRTFRPLWRTLKGFSARDMGNNMVIFTFEDEADMARVIQSEPWSYDKHLVSFQRVEAATAIEEIECRHASFWVQMYNLPVRRMNKEAVMALASILGAVEQVLEGDDERGREGCMRARVRLDIHEPLCLGQKAHRADGKELWISFKYERLPNYCYWCGRLTHAEKDCELWLRSKGTLRRESQQYGAWLRAPMDKPMRRVEVRAEVPLPPEASSGAAADTARPCIGLDPSKEKIAQNPELIRSSVDNLEQHLREIDLALKSPPISPVLPRIEEVDKDMSLEQSISCNIPDSGINASVKQCGREKSQRGVSRGKWKRITCTKDHSFNPEDHSLLSGSKRGGSWPKLDGGVDGHIKKGRSTDCAMEQSVDGDLAVAGAQPCRTQ</sequence>
<evidence type="ECO:0000259" key="2">
    <source>
        <dbReference type="Pfam" id="PF14111"/>
    </source>
</evidence>